<comment type="caution">
    <text evidence="1">The sequence shown here is derived from an EMBL/GenBank/DDBJ whole genome shotgun (WGS) entry which is preliminary data.</text>
</comment>
<name>A0A2M8QFE8_9CHLR</name>
<dbReference type="InterPro" id="IPR024078">
    <property type="entry name" value="LmbE-like_dom_sf"/>
</dbReference>
<evidence type="ECO:0000313" key="2">
    <source>
        <dbReference type="Proteomes" id="UP000230790"/>
    </source>
</evidence>
<dbReference type="AlphaFoldDB" id="A0A2M8QFE8"/>
<dbReference type="PANTHER" id="PTHR12993">
    <property type="entry name" value="N-ACETYLGLUCOSAMINYL-PHOSPHATIDYLINOSITOL DE-N-ACETYLASE-RELATED"/>
    <property type="match status" value="1"/>
</dbReference>
<reference evidence="1 2" key="1">
    <citation type="submission" date="2017-11" db="EMBL/GenBank/DDBJ databases">
        <title>Evolution of Phototrophy in the Chloroflexi Phylum Driven by Horizontal Gene Transfer.</title>
        <authorList>
            <person name="Ward L.M."/>
            <person name="Hemp J."/>
            <person name="Shih P.M."/>
            <person name="Mcglynn S.E."/>
            <person name="Fischer W."/>
        </authorList>
    </citation>
    <scope>NUCLEOTIDE SEQUENCE [LARGE SCALE GENOMIC DNA]</scope>
    <source>
        <strain evidence="1">JP3_7</strain>
    </source>
</reference>
<dbReference type="PANTHER" id="PTHR12993:SF11">
    <property type="entry name" value="N-ACETYLGLUCOSAMINYL-PHOSPHATIDYLINOSITOL DE-N-ACETYLASE"/>
    <property type="match status" value="1"/>
</dbReference>
<sequence>MLLAMATLLVILAHPDDESFGPGGTLAKYAHHGVAVHYLCGTRGESGTVDAERLNGYADVAELRMAELACAAKELRLAGVHFLGYRDSGMAGAPHNGMEGTLHAAPLDEVAGRIASFIERLRPDAIITHDQYGGYGHPDHVKLHQATMRAYELLYGIEWKLQPDGLWSVVKQNAPAPRLYFTIIPKRLLKLGVRVMPLLRQDPRRFGRNKDIDLVQIASWDVPVTTRIDTRRYARIKQAASDCHASQQPPARGSRIVRFLFRRNSSFEYFARAYPPYRRGEKLETGLFGD</sequence>
<dbReference type="SUPFAM" id="SSF102588">
    <property type="entry name" value="LmbE-like"/>
    <property type="match status" value="1"/>
</dbReference>
<dbReference type="Proteomes" id="UP000230790">
    <property type="component" value="Unassembled WGS sequence"/>
</dbReference>
<dbReference type="Gene3D" id="3.40.50.10320">
    <property type="entry name" value="LmbE-like"/>
    <property type="match status" value="1"/>
</dbReference>
<evidence type="ECO:0000313" key="1">
    <source>
        <dbReference type="EMBL" id="PJF48543.1"/>
    </source>
</evidence>
<dbReference type="Pfam" id="PF02585">
    <property type="entry name" value="PIG-L"/>
    <property type="match status" value="1"/>
</dbReference>
<dbReference type="GO" id="GO:0016811">
    <property type="term" value="F:hydrolase activity, acting on carbon-nitrogen (but not peptide) bonds, in linear amides"/>
    <property type="evidence" value="ECO:0007669"/>
    <property type="project" value="TreeGrafter"/>
</dbReference>
<dbReference type="InterPro" id="IPR003737">
    <property type="entry name" value="GlcNAc_PI_deacetylase-related"/>
</dbReference>
<accession>A0A2M8QFE8</accession>
<proteinExistence type="predicted"/>
<gene>
    <name evidence="1" type="ORF">CUN48_03155</name>
</gene>
<organism evidence="1 2">
    <name type="scientific">Candidatus Thermofonsia Clade 3 bacterium</name>
    <dbReference type="NCBI Taxonomy" id="2364212"/>
    <lineage>
        <taxon>Bacteria</taxon>
        <taxon>Bacillati</taxon>
        <taxon>Chloroflexota</taxon>
        <taxon>Candidatus Thermofontia</taxon>
        <taxon>Candidatus Thermofonsia Clade 3</taxon>
    </lineage>
</organism>
<dbReference type="EMBL" id="PGTN01000012">
    <property type="protein sequence ID" value="PJF48543.1"/>
    <property type="molecule type" value="Genomic_DNA"/>
</dbReference>
<protein>
    <submittedName>
        <fullName evidence="1">GlcNAc-PI de-N-acetylase</fullName>
    </submittedName>
</protein>